<dbReference type="PaxDb" id="3880-AES74941"/>
<dbReference type="EnsemblPlants" id="AES74941">
    <property type="protein sequence ID" value="AES74941"/>
    <property type="gene ID" value="MTR_6g015160"/>
</dbReference>
<dbReference type="Gene3D" id="3.40.50.2000">
    <property type="entry name" value="Glycogen Phosphorylase B"/>
    <property type="match status" value="1"/>
</dbReference>
<dbReference type="PANTHER" id="PTHR11926">
    <property type="entry name" value="GLUCOSYL/GLUCURONOSYL TRANSFERASES"/>
    <property type="match status" value="1"/>
</dbReference>
<sequence length="93" mass="10766">FMHIAKWLLCNSSHELEPSAFSLAPKIIPIGPFFFHCDWRNSTLESVGNEIPMLCWPYFADKFSNRSYICDVWEVGMELEKDGSGVKNRTCFE</sequence>
<gene>
    <name evidence="2" type="ordered locus">MTR_6g015160</name>
</gene>
<dbReference type="SUPFAM" id="SSF53756">
    <property type="entry name" value="UDP-Glycosyltransferase/glycogen phosphorylase"/>
    <property type="match status" value="1"/>
</dbReference>
<comment type="similarity">
    <text evidence="1">Belongs to the UDP-glycosyltransferase family.</text>
</comment>
<evidence type="ECO:0000313" key="3">
    <source>
        <dbReference type="EnsemblPlants" id="AES74941"/>
    </source>
</evidence>
<evidence type="ECO:0000256" key="1">
    <source>
        <dbReference type="ARBA" id="ARBA00009995"/>
    </source>
</evidence>
<accession>G7KMQ1</accession>
<proteinExistence type="inferred from homology"/>
<dbReference type="Proteomes" id="UP000002051">
    <property type="component" value="Chromosome 6"/>
</dbReference>
<protein>
    <submittedName>
        <fullName evidence="2">UDP-glycosyltransferase superfamily protein</fullName>
    </submittedName>
</protein>
<reference evidence="2 4" key="1">
    <citation type="journal article" date="2011" name="Nature">
        <title>The Medicago genome provides insight into the evolution of rhizobial symbioses.</title>
        <authorList>
            <person name="Young N.D."/>
            <person name="Debelle F."/>
            <person name="Oldroyd G.E."/>
            <person name="Geurts R."/>
            <person name="Cannon S.B."/>
            <person name="Udvardi M.K."/>
            <person name="Benedito V.A."/>
            <person name="Mayer K.F."/>
            <person name="Gouzy J."/>
            <person name="Schoof H."/>
            <person name="Van de Peer Y."/>
            <person name="Proost S."/>
            <person name="Cook D.R."/>
            <person name="Meyers B.C."/>
            <person name="Spannagl M."/>
            <person name="Cheung F."/>
            <person name="De Mita S."/>
            <person name="Krishnakumar V."/>
            <person name="Gundlach H."/>
            <person name="Zhou S."/>
            <person name="Mudge J."/>
            <person name="Bharti A.K."/>
            <person name="Murray J.D."/>
            <person name="Naoumkina M.A."/>
            <person name="Rosen B."/>
            <person name="Silverstein K.A."/>
            <person name="Tang H."/>
            <person name="Rombauts S."/>
            <person name="Zhao P.X."/>
            <person name="Zhou P."/>
            <person name="Barbe V."/>
            <person name="Bardou P."/>
            <person name="Bechner M."/>
            <person name="Bellec A."/>
            <person name="Berger A."/>
            <person name="Berges H."/>
            <person name="Bidwell S."/>
            <person name="Bisseling T."/>
            <person name="Choisne N."/>
            <person name="Couloux A."/>
            <person name="Denny R."/>
            <person name="Deshpande S."/>
            <person name="Dai X."/>
            <person name="Doyle J.J."/>
            <person name="Dudez A.M."/>
            <person name="Farmer A.D."/>
            <person name="Fouteau S."/>
            <person name="Franken C."/>
            <person name="Gibelin C."/>
            <person name="Gish J."/>
            <person name="Goldstein S."/>
            <person name="Gonzalez A.J."/>
            <person name="Green P.J."/>
            <person name="Hallab A."/>
            <person name="Hartog M."/>
            <person name="Hua A."/>
            <person name="Humphray S.J."/>
            <person name="Jeong D.H."/>
            <person name="Jing Y."/>
            <person name="Jocker A."/>
            <person name="Kenton S.M."/>
            <person name="Kim D.J."/>
            <person name="Klee K."/>
            <person name="Lai H."/>
            <person name="Lang C."/>
            <person name="Lin S."/>
            <person name="Macmil S.L."/>
            <person name="Magdelenat G."/>
            <person name="Matthews L."/>
            <person name="McCorrison J."/>
            <person name="Monaghan E.L."/>
            <person name="Mun J.H."/>
            <person name="Najar F.Z."/>
            <person name="Nicholson C."/>
            <person name="Noirot C."/>
            <person name="O'Bleness M."/>
            <person name="Paule C.R."/>
            <person name="Poulain J."/>
            <person name="Prion F."/>
            <person name="Qin B."/>
            <person name="Qu C."/>
            <person name="Retzel E.F."/>
            <person name="Riddle C."/>
            <person name="Sallet E."/>
            <person name="Samain S."/>
            <person name="Samson N."/>
            <person name="Sanders I."/>
            <person name="Saurat O."/>
            <person name="Scarpelli C."/>
            <person name="Schiex T."/>
            <person name="Segurens B."/>
            <person name="Severin A.J."/>
            <person name="Sherrier D.J."/>
            <person name="Shi R."/>
            <person name="Sims S."/>
            <person name="Singer S.R."/>
            <person name="Sinharoy S."/>
            <person name="Sterck L."/>
            <person name="Viollet A."/>
            <person name="Wang B.B."/>
            <person name="Wang K."/>
            <person name="Wang M."/>
            <person name="Wang X."/>
            <person name="Warfsmann J."/>
            <person name="Weissenbach J."/>
            <person name="White D.D."/>
            <person name="White J.D."/>
            <person name="Wiley G.B."/>
            <person name="Wincker P."/>
            <person name="Xing Y."/>
            <person name="Yang L."/>
            <person name="Yao Z."/>
            <person name="Ying F."/>
            <person name="Zhai J."/>
            <person name="Zhou L."/>
            <person name="Zuber A."/>
            <person name="Denarie J."/>
            <person name="Dixon R.A."/>
            <person name="May G.D."/>
            <person name="Schwartz D.C."/>
            <person name="Rogers J."/>
            <person name="Quetier F."/>
            <person name="Town C.D."/>
            <person name="Roe B.A."/>
        </authorList>
    </citation>
    <scope>NUCLEOTIDE SEQUENCE [LARGE SCALE GENOMIC DNA]</scope>
    <source>
        <strain evidence="2">A17</strain>
        <strain evidence="3 4">cv. Jemalong A17</strain>
    </source>
</reference>
<accession>A0A0C3VU93</accession>
<evidence type="ECO:0000313" key="2">
    <source>
        <dbReference type="EMBL" id="AES74941.2"/>
    </source>
</evidence>
<dbReference type="AlphaFoldDB" id="G7KMQ1"/>
<organism evidence="2 4">
    <name type="scientific">Medicago truncatula</name>
    <name type="common">Barrel medic</name>
    <name type="synonym">Medicago tribuloides</name>
    <dbReference type="NCBI Taxonomy" id="3880"/>
    <lineage>
        <taxon>Eukaryota</taxon>
        <taxon>Viridiplantae</taxon>
        <taxon>Streptophyta</taxon>
        <taxon>Embryophyta</taxon>
        <taxon>Tracheophyta</taxon>
        <taxon>Spermatophyta</taxon>
        <taxon>Magnoliopsida</taxon>
        <taxon>eudicotyledons</taxon>
        <taxon>Gunneridae</taxon>
        <taxon>Pentapetalae</taxon>
        <taxon>rosids</taxon>
        <taxon>fabids</taxon>
        <taxon>Fabales</taxon>
        <taxon>Fabaceae</taxon>
        <taxon>Papilionoideae</taxon>
        <taxon>50 kb inversion clade</taxon>
        <taxon>NPAAA clade</taxon>
        <taxon>Hologalegina</taxon>
        <taxon>IRL clade</taxon>
        <taxon>Trifolieae</taxon>
        <taxon>Medicago</taxon>
    </lineage>
</organism>
<feature type="non-terminal residue" evidence="2">
    <location>
        <position position="93"/>
    </location>
</feature>
<dbReference type="STRING" id="3880.G7KMQ1"/>
<name>G7KMQ1_MEDTR</name>
<dbReference type="EMBL" id="CM001222">
    <property type="protein sequence ID" value="AES74941.2"/>
    <property type="molecule type" value="Genomic_DNA"/>
</dbReference>
<dbReference type="PANTHER" id="PTHR11926:SF1412">
    <property type="entry name" value="UDP-GLYCOSYLTRANSFERASE 83A1-LIKE"/>
    <property type="match status" value="1"/>
</dbReference>
<dbReference type="HOGENOM" id="CLU_2405872_0_0_1"/>
<evidence type="ECO:0000313" key="4">
    <source>
        <dbReference type="Proteomes" id="UP000002051"/>
    </source>
</evidence>
<reference evidence="3" key="3">
    <citation type="submission" date="2015-04" db="UniProtKB">
        <authorList>
            <consortium name="EnsemblPlants"/>
        </authorList>
    </citation>
    <scope>IDENTIFICATION</scope>
    <source>
        <strain evidence="3">cv. Jemalong A17</strain>
    </source>
</reference>
<dbReference type="eggNOG" id="KOG1192">
    <property type="taxonomic scope" value="Eukaryota"/>
</dbReference>
<keyword evidence="4" id="KW-1185">Reference proteome</keyword>
<reference evidence="2 4" key="2">
    <citation type="journal article" date="2014" name="BMC Genomics">
        <title>An improved genome release (version Mt4.0) for the model legume Medicago truncatula.</title>
        <authorList>
            <person name="Tang H."/>
            <person name="Krishnakumar V."/>
            <person name="Bidwell S."/>
            <person name="Rosen B."/>
            <person name="Chan A."/>
            <person name="Zhou S."/>
            <person name="Gentzbittel L."/>
            <person name="Childs K.L."/>
            <person name="Yandell M."/>
            <person name="Gundlach H."/>
            <person name="Mayer K.F."/>
            <person name="Schwartz D.C."/>
            <person name="Town C.D."/>
        </authorList>
    </citation>
    <scope>GENOME REANNOTATION</scope>
    <source>
        <strain evidence="2">A17</strain>
        <strain evidence="3 4">cv. Jemalong A17</strain>
    </source>
</reference>